<evidence type="ECO:0000256" key="3">
    <source>
        <dbReference type="ARBA" id="ARBA00022679"/>
    </source>
</evidence>
<keyword evidence="4 6" id="KW-0472">Membrane</keyword>
<dbReference type="RefSeq" id="WP_106451720.1">
    <property type="nucleotide sequence ID" value="NZ_PXYH01000001.1"/>
</dbReference>
<dbReference type="UniPathway" id="UPA00030"/>
<comment type="catalytic activity">
    <reaction evidence="6">
        <text>an alpha-Kdo-(2-&gt;4)-alpha-Kdo-(2-&gt;6)-(acyl)-lipid IVA + a fatty acyl-[ACP] = an alpha-Kdo-(2-&gt;4)-alpha-Kdo-(2-&gt;6)-lipid A + holo-[ACP]</text>
        <dbReference type="Rhea" id="RHEA:69400"/>
        <dbReference type="Rhea" id="RHEA-COMP:9685"/>
        <dbReference type="Rhea" id="RHEA-COMP:14125"/>
        <dbReference type="ChEBI" id="CHEBI:64479"/>
        <dbReference type="ChEBI" id="CHEBI:138651"/>
        <dbReference type="ChEBI" id="CHEBI:176430"/>
        <dbReference type="ChEBI" id="CHEBI:176431"/>
        <dbReference type="EC" id="2.3.1.243"/>
    </reaction>
</comment>
<reference evidence="7 8" key="1">
    <citation type="submission" date="2018-03" db="EMBL/GenBank/DDBJ databases">
        <title>The draft genome of Zobellella taiwanensis JCM 13381.</title>
        <authorList>
            <person name="Liu L."/>
            <person name="Li L."/>
            <person name="Wang T."/>
            <person name="Zhang X."/>
            <person name="Liang L."/>
        </authorList>
    </citation>
    <scope>NUCLEOTIDE SEQUENCE [LARGE SCALE GENOMIC DNA]</scope>
    <source>
        <strain evidence="7 8">JCM 13381</strain>
    </source>
</reference>
<dbReference type="PANTHER" id="PTHR30606:SF4">
    <property type="entry name" value="LIPID A BIOSYNTHESIS MYRISTOYLTRANSFERASE"/>
    <property type="match status" value="1"/>
</dbReference>
<dbReference type="Pfam" id="PF03279">
    <property type="entry name" value="Lip_A_acyltrans"/>
    <property type="match status" value="1"/>
</dbReference>
<dbReference type="GO" id="GO:0009276">
    <property type="term" value="C:Gram-negative-bacterium-type cell wall"/>
    <property type="evidence" value="ECO:0007669"/>
    <property type="project" value="InterPro"/>
</dbReference>
<sequence length="323" mass="37076">MSGHDPVYDLKFKPRYLHPRYWPTWLAIALLWLLAWLPVRPRDALAGAFAPLLVRLAKKQCYIARTNLRLCFPELDQDAVERMLLASVRAGLMGFFGYGEWTARSKAYLQNRFRIQGREHLDACLAAGDKIIFMIPHTWAIDAGGLYLNSLGLPMCTMMHSAKNEVFDWFINRQRARFGGIVYERDAGIKSVIKTIRDGKHFFYLPDQDHGRDASLFVPFFGELKATLPALPKLVKLTGARVLPVLSVYNTAQHCYELIVRPPMAPYPTGDLTADTRAMNAEIEALLTDWPEQYMWFLKYFQTQVDSREGRYEAGIRRIRGRG</sequence>
<comment type="function">
    <text evidence="6">Catalyzes the transfer of an acyl chain from an acyl-[acyl-carrier-protein] (ACP) to a Kdo(2)-(acyl)-lipid IV(A) to form a Kdo(2)-lipid A.</text>
</comment>
<dbReference type="NCBIfam" id="NF006507">
    <property type="entry name" value="PRK08943.1"/>
    <property type="match status" value="1"/>
</dbReference>
<protein>
    <recommendedName>
        <fullName evidence="6">Lipid A biosynthesis acyltransferase</fullName>
        <ecNumber evidence="6">2.3.1.243</ecNumber>
    </recommendedName>
    <alternativeName>
        <fullName evidence="6">Kdo(2)-lauroyl-lipid IV(A) acyltransferase</fullName>
    </alternativeName>
</protein>
<dbReference type="GO" id="GO:0016747">
    <property type="term" value="F:acyltransferase activity, transferring groups other than amino-acyl groups"/>
    <property type="evidence" value="ECO:0007669"/>
    <property type="project" value="InterPro"/>
</dbReference>
<feature type="short sequence motif" description="HXXXXD motif" evidence="6">
    <location>
        <begin position="137"/>
        <end position="142"/>
    </location>
</feature>
<evidence type="ECO:0000256" key="1">
    <source>
        <dbReference type="ARBA" id="ARBA00022475"/>
    </source>
</evidence>
<keyword evidence="6" id="KW-0448">Lipopolysaccharide biosynthesis</keyword>
<keyword evidence="5 6" id="KW-0012">Acyltransferase</keyword>
<dbReference type="HAMAP" id="MF_01944">
    <property type="entry name" value="Lipid_A_LpxM"/>
    <property type="match status" value="1"/>
</dbReference>
<dbReference type="CDD" id="cd07984">
    <property type="entry name" value="LPLAT_LABLAT-like"/>
    <property type="match status" value="1"/>
</dbReference>
<dbReference type="EMBL" id="PXYH01000001">
    <property type="protein sequence ID" value="PSJ48266.1"/>
    <property type="molecule type" value="Genomic_DNA"/>
</dbReference>
<gene>
    <name evidence="7" type="primary">msbB</name>
    <name evidence="6" type="synonym">lpxM</name>
    <name evidence="7" type="ORF">C7I36_00105</name>
</gene>
<dbReference type="AlphaFoldDB" id="A0A2P7RDE5"/>
<dbReference type="GO" id="GO:0005886">
    <property type="term" value="C:plasma membrane"/>
    <property type="evidence" value="ECO:0007669"/>
    <property type="project" value="UniProtKB-SubCell"/>
</dbReference>
<dbReference type="Proteomes" id="UP000242181">
    <property type="component" value="Unassembled WGS sequence"/>
</dbReference>
<dbReference type="InterPro" id="IPR004960">
    <property type="entry name" value="LipA_acyltrans"/>
</dbReference>
<keyword evidence="6" id="KW-0812">Transmembrane</keyword>
<proteinExistence type="inferred from homology"/>
<keyword evidence="8" id="KW-1185">Reference proteome</keyword>
<evidence type="ECO:0000256" key="2">
    <source>
        <dbReference type="ARBA" id="ARBA00022519"/>
    </source>
</evidence>
<evidence type="ECO:0000256" key="4">
    <source>
        <dbReference type="ARBA" id="ARBA00023136"/>
    </source>
</evidence>
<keyword evidence="2 6" id="KW-0997">Cell inner membrane</keyword>
<dbReference type="EC" id="2.3.1.243" evidence="6"/>
<comment type="pathway">
    <text evidence="6">Glycolipid biosynthesis; KDO(2)-lipid A biosynthesis; KDO(2)-lipid A from CMP-3-deoxy-D-manno-octulosonate and lipid IV(A): step 4/4.</text>
</comment>
<name>A0A2P7RDE5_9GAMM</name>
<feature type="transmembrane region" description="Helical" evidence="6">
    <location>
        <begin position="20"/>
        <end position="39"/>
    </location>
</feature>
<comment type="similarity">
    <text evidence="6">Belongs to the LpxL/LpxM/LpxP family. LpxM subfamily.</text>
</comment>
<comment type="caution">
    <text evidence="7">The sequence shown here is derived from an EMBL/GenBank/DDBJ whole genome shotgun (WGS) entry which is preliminary data.</text>
</comment>
<keyword evidence="1 6" id="KW-1003">Cell membrane</keyword>
<organism evidence="7 8">
    <name type="scientific">Zobellella taiwanensis</name>
    <dbReference type="NCBI Taxonomy" id="347535"/>
    <lineage>
        <taxon>Bacteria</taxon>
        <taxon>Pseudomonadati</taxon>
        <taxon>Pseudomonadota</taxon>
        <taxon>Gammaproteobacteria</taxon>
        <taxon>Aeromonadales</taxon>
        <taxon>Aeromonadaceae</taxon>
        <taxon>Zobellella</taxon>
    </lineage>
</organism>
<evidence type="ECO:0000313" key="7">
    <source>
        <dbReference type="EMBL" id="PSJ48266.1"/>
    </source>
</evidence>
<evidence type="ECO:0000256" key="6">
    <source>
        <dbReference type="HAMAP-Rule" id="MF_01944"/>
    </source>
</evidence>
<comment type="pathway">
    <text evidence="6">Bacterial outer membrane biogenesis; lipopolysaccharide biosynthesis.</text>
</comment>
<dbReference type="UniPathway" id="UPA00360">
    <property type="reaction ID" value="UER00486"/>
</dbReference>
<dbReference type="GO" id="GO:0036104">
    <property type="term" value="P:Kdo2-lipid A biosynthetic process"/>
    <property type="evidence" value="ECO:0007669"/>
    <property type="project" value="UniProtKB-UniRule"/>
</dbReference>
<evidence type="ECO:0000313" key="8">
    <source>
        <dbReference type="Proteomes" id="UP000242181"/>
    </source>
</evidence>
<comment type="subcellular location">
    <subcellularLocation>
        <location evidence="6">Cell inner membrane</location>
        <topology evidence="6">Single-pass membrane protein</topology>
    </subcellularLocation>
</comment>
<dbReference type="PIRSF" id="PIRSF026649">
    <property type="entry name" value="MsbB"/>
    <property type="match status" value="1"/>
</dbReference>
<dbReference type="GO" id="GO:0009103">
    <property type="term" value="P:lipopolysaccharide biosynthetic process"/>
    <property type="evidence" value="ECO:0007669"/>
    <property type="project" value="UniProtKB-UniRule"/>
</dbReference>
<evidence type="ECO:0000256" key="5">
    <source>
        <dbReference type="ARBA" id="ARBA00023315"/>
    </source>
</evidence>
<dbReference type="NCBIfam" id="TIGR02208">
    <property type="entry name" value="lipid_A_msbB"/>
    <property type="match status" value="1"/>
</dbReference>
<keyword evidence="6" id="KW-1133">Transmembrane helix</keyword>
<dbReference type="PANTHER" id="PTHR30606">
    <property type="entry name" value="LIPID A BIOSYNTHESIS LAUROYL ACYLTRANSFERASE"/>
    <property type="match status" value="1"/>
</dbReference>
<accession>A0A2P7RDE5</accession>
<keyword evidence="3 6" id="KW-0808">Transferase</keyword>
<dbReference type="OrthoDB" id="9803456at2"/>
<dbReference type="InterPro" id="IPR011921">
    <property type="entry name" value="Lipid_A_MsbB"/>
</dbReference>